<name>A0A4R0R047_9APHY</name>
<feature type="non-terminal residue" evidence="2">
    <location>
        <position position="1003"/>
    </location>
</feature>
<evidence type="ECO:0000313" key="3">
    <source>
        <dbReference type="Proteomes" id="UP000292702"/>
    </source>
</evidence>
<dbReference type="EMBL" id="RWJN01000680">
    <property type="protein sequence ID" value="TCD60012.1"/>
    <property type="molecule type" value="Genomic_DNA"/>
</dbReference>
<sequence>MDLRTIVSLEVYYSVQPTSDCQQRDADDLEKPSPGTRFAREYDAEGNPKLNTIDWEKLSVHEPDRVAAWILYLHKNECTCEALAFLPILYKTMNYGGSRPPQWAAFSKAALPCVLMDIACEDDMFQERSCDEAFKTLNYGIKIVSLLGFCTLTLCKGILSEDDRLCKAGILSKRDRFMKAMWKRRHLIQLESDIIEPDHAFSDFITLPYPAHSCVGQILVLSKDDETQLVPLSSFASHFLLFYFAYDTLRSNTMGTIGLLHGMVSQTERPAIKDWVNAHLEMTQSDETYVPLLMAKICDTLRNESIVGMDAYALTSVCAKLIFWRPDVFAAVDLPEGFGLVPSLTAHCHRQTCSSTPEIVRDVQVIVMEMMRVAVKSSVGGAVSKQLTQYAGPLNYIAILAPYLVLAVKENLPADLNTAYVVLNRIQSPIVERGHRTGDRELAAEFPEQQRTTERIWHDILKDLVAIRATNDQQRELKKTALHVWRSYGSLLNLRDGANVVTMRNKPSNPSSNSCRSSSANINILGPWAFQVKGDPDPCTVDWKKVVSDEPDHVASWLLYLHESQDKAATELLLALHSAFGGRSGETPGSHIRPLQRVAFRRTVLPCILMEIASEKGMVPIPYCNNTFKTLEYSTLIFNVCALSLEVLDDEMSTEDSQACRTSINKRRESFCEALWLARQHLQLNRKSKLVNDLSTYALRCVMLLLGGTSWLSKYHDRTEPAESKPSLVSFTSVEQHVILYYWAYTANADLFVGGIPLVWSLMVESTKVETECVGESYTKEHIERSDAKYLPRLIAQFSRALRRDVFHTVGTSGQLVGVCTQFMNFTPEVLGVELPKGVMGLVPSLMLHMHRRRCTSSPRSKSNDNVSGEQDASILLGIQSLCSELARSPFKDKIIAELARYAGKLNFVAFLLPYMVEAVERNSSNSFYAAAVILRYVFQPIHEAICPERQCLGRCVPEYADLRRTTAKIWHDTLKSLLNVKPKDEEHHELKEDGLRIWRQAG</sequence>
<accession>A0A4R0R047</accession>
<evidence type="ECO:0000256" key="1">
    <source>
        <dbReference type="SAM" id="MobiDB-lite"/>
    </source>
</evidence>
<feature type="compositionally biased region" description="Basic and acidic residues" evidence="1">
    <location>
        <begin position="22"/>
        <end position="31"/>
    </location>
</feature>
<proteinExistence type="predicted"/>
<feature type="region of interest" description="Disordered" evidence="1">
    <location>
        <begin position="20"/>
        <end position="41"/>
    </location>
</feature>
<dbReference type="Proteomes" id="UP000292702">
    <property type="component" value="Unassembled WGS sequence"/>
</dbReference>
<organism evidence="2 3">
    <name type="scientific">Steccherinum ochraceum</name>
    <dbReference type="NCBI Taxonomy" id="92696"/>
    <lineage>
        <taxon>Eukaryota</taxon>
        <taxon>Fungi</taxon>
        <taxon>Dikarya</taxon>
        <taxon>Basidiomycota</taxon>
        <taxon>Agaricomycotina</taxon>
        <taxon>Agaricomycetes</taxon>
        <taxon>Polyporales</taxon>
        <taxon>Steccherinaceae</taxon>
        <taxon>Steccherinum</taxon>
    </lineage>
</organism>
<keyword evidence="3" id="KW-1185">Reference proteome</keyword>
<gene>
    <name evidence="2" type="ORF">EIP91_010911</name>
</gene>
<comment type="caution">
    <text evidence="2">The sequence shown here is derived from an EMBL/GenBank/DDBJ whole genome shotgun (WGS) entry which is preliminary data.</text>
</comment>
<reference evidence="2 3" key="1">
    <citation type="submission" date="2018-11" db="EMBL/GenBank/DDBJ databases">
        <title>Genome assembly of Steccherinum ochraceum LE-BIN_3174, the white-rot fungus of the Steccherinaceae family (The Residual Polyporoid clade, Polyporales, Basidiomycota).</title>
        <authorList>
            <person name="Fedorova T.V."/>
            <person name="Glazunova O.A."/>
            <person name="Landesman E.O."/>
            <person name="Moiseenko K.V."/>
            <person name="Psurtseva N.V."/>
            <person name="Savinova O.S."/>
            <person name="Shakhova N.V."/>
            <person name="Tyazhelova T.V."/>
            <person name="Vasina D.V."/>
        </authorList>
    </citation>
    <scope>NUCLEOTIDE SEQUENCE [LARGE SCALE GENOMIC DNA]</scope>
    <source>
        <strain evidence="2 3">LE-BIN_3174</strain>
    </source>
</reference>
<evidence type="ECO:0000313" key="2">
    <source>
        <dbReference type="EMBL" id="TCD60012.1"/>
    </source>
</evidence>
<protein>
    <submittedName>
        <fullName evidence="2">Uncharacterized protein</fullName>
    </submittedName>
</protein>
<dbReference type="AlphaFoldDB" id="A0A4R0R047"/>